<proteinExistence type="predicted"/>
<gene>
    <name evidence="3" type="ORF">V5O48_009412</name>
</gene>
<feature type="domain" description="Ribonuclease H1 N-terminal" evidence="2">
    <location>
        <begin position="155"/>
        <end position="195"/>
    </location>
</feature>
<evidence type="ECO:0000256" key="1">
    <source>
        <dbReference type="SAM" id="MobiDB-lite"/>
    </source>
</evidence>
<evidence type="ECO:0000313" key="3">
    <source>
        <dbReference type="EMBL" id="KAL0572555.1"/>
    </source>
</evidence>
<dbReference type="InterPro" id="IPR037056">
    <property type="entry name" value="RNase_H1_N_sf"/>
</dbReference>
<dbReference type="EMBL" id="JBAHYK010000615">
    <property type="protein sequence ID" value="KAL0572555.1"/>
    <property type="molecule type" value="Genomic_DNA"/>
</dbReference>
<evidence type="ECO:0000259" key="2">
    <source>
        <dbReference type="Pfam" id="PF01693"/>
    </source>
</evidence>
<dbReference type="Pfam" id="PF01693">
    <property type="entry name" value="Cauli_VI"/>
    <property type="match status" value="1"/>
</dbReference>
<dbReference type="InterPro" id="IPR011320">
    <property type="entry name" value="RNase_H1_N"/>
</dbReference>
<feature type="compositionally biased region" description="Low complexity" evidence="1">
    <location>
        <begin position="98"/>
        <end position="114"/>
    </location>
</feature>
<feature type="compositionally biased region" description="Low complexity" evidence="1">
    <location>
        <begin position="1"/>
        <end position="20"/>
    </location>
</feature>
<reference evidence="3 4" key="1">
    <citation type="submission" date="2024-02" db="EMBL/GenBank/DDBJ databases">
        <title>A draft genome for the cacao thread blight pathogen Marasmius crinis-equi.</title>
        <authorList>
            <person name="Cohen S.P."/>
            <person name="Baruah I.K."/>
            <person name="Amoako-Attah I."/>
            <person name="Bukari Y."/>
            <person name="Meinhardt L.W."/>
            <person name="Bailey B.A."/>
        </authorList>
    </citation>
    <scope>NUCLEOTIDE SEQUENCE [LARGE SCALE GENOMIC DNA]</scope>
    <source>
        <strain evidence="3 4">GH-76</strain>
    </source>
</reference>
<feature type="compositionally biased region" description="Low complexity" evidence="1">
    <location>
        <begin position="50"/>
        <end position="60"/>
    </location>
</feature>
<keyword evidence="4" id="KW-1185">Reference proteome</keyword>
<feature type="compositionally biased region" description="Polar residues" evidence="1">
    <location>
        <begin position="34"/>
        <end position="44"/>
    </location>
</feature>
<comment type="caution">
    <text evidence="3">The sequence shown here is derived from an EMBL/GenBank/DDBJ whole genome shotgun (WGS) entry which is preliminary data.</text>
</comment>
<organism evidence="3 4">
    <name type="scientific">Marasmius crinis-equi</name>
    <dbReference type="NCBI Taxonomy" id="585013"/>
    <lineage>
        <taxon>Eukaryota</taxon>
        <taxon>Fungi</taxon>
        <taxon>Dikarya</taxon>
        <taxon>Basidiomycota</taxon>
        <taxon>Agaricomycotina</taxon>
        <taxon>Agaricomycetes</taxon>
        <taxon>Agaricomycetidae</taxon>
        <taxon>Agaricales</taxon>
        <taxon>Marasmiineae</taxon>
        <taxon>Marasmiaceae</taxon>
        <taxon>Marasmius</taxon>
    </lineage>
</organism>
<dbReference type="InterPro" id="IPR009027">
    <property type="entry name" value="Ribosomal_bL9/RNase_H1_N"/>
</dbReference>
<name>A0ABR3FB73_9AGAR</name>
<protein>
    <recommendedName>
        <fullName evidence="2">Ribonuclease H1 N-terminal domain-containing protein</fullName>
    </recommendedName>
</protein>
<dbReference type="Gene3D" id="3.40.970.10">
    <property type="entry name" value="Ribonuclease H1, N-terminal domain"/>
    <property type="match status" value="1"/>
</dbReference>
<sequence>MVSVSTPTKSSSPAKTSGGSQRFSAHTPTRKSGPKSTGNVSKSRSGLVITTTTTTTTTTTVRAPFRSRRSPVIIPDSSDDENPDSPVASDDGRGRSASPVELSIPPSSVSSVAESESESEEDDPDMAAFYAAQYPSHHIPTPAELNAARFESKKNYAVTSGTHVGIFRSWAEAGPCVTGVSDNVHQKFRTWKEAYDLYEETYLAGKVKIVDAGGDISNAPPKFASLLMAMCAELTNQ</sequence>
<accession>A0ABR3FB73</accession>
<evidence type="ECO:0000313" key="4">
    <source>
        <dbReference type="Proteomes" id="UP001465976"/>
    </source>
</evidence>
<dbReference type="SUPFAM" id="SSF55658">
    <property type="entry name" value="L9 N-domain-like"/>
    <property type="match status" value="1"/>
</dbReference>
<dbReference type="Proteomes" id="UP001465976">
    <property type="component" value="Unassembled WGS sequence"/>
</dbReference>
<feature type="region of interest" description="Disordered" evidence="1">
    <location>
        <begin position="1"/>
        <end position="123"/>
    </location>
</feature>